<keyword evidence="2" id="KW-1185">Reference proteome</keyword>
<organism evidence="1 2">
    <name type="scientific">Striga asiatica</name>
    <name type="common">Asiatic witchweed</name>
    <name type="synonym">Buchnera asiatica</name>
    <dbReference type="NCBI Taxonomy" id="4170"/>
    <lineage>
        <taxon>Eukaryota</taxon>
        <taxon>Viridiplantae</taxon>
        <taxon>Streptophyta</taxon>
        <taxon>Embryophyta</taxon>
        <taxon>Tracheophyta</taxon>
        <taxon>Spermatophyta</taxon>
        <taxon>Magnoliopsida</taxon>
        <taxon>eudicotyledons</taxon>
        <taxon>Gunneridae</taxon>
        <taxon>Pentapetalae</taxon>
        <taxon>asterids</taxon>
        <taxon>lamiids</taxon>
        <taxon>Lamiales</taxon>
        <taxon>Orobanchaceae</taxon>
        <taxon>Buchnereae</taxon>
        <taxon>Striga</taxon>
    </lineage>
</organism>
<dbReference type="EMBL" id="BKCP01005106">
    <property type="protein sequence ID" value="GER36259.1"/>
    <property type="molecule type" value="Genomic_DNA"/>
</dbReference>
<name>A0A5A7PTW6_STRAF</name>
<reference evidence="2" key="1">
    <citation type="journal article" date="2019" name="Curr. Biol.">
        <title>Genome Sequence of Striga asiatica Provides Insight into the Evolution of Plant Parasitism.</title>
        <authorList>
            <person name="Yoshida S."/>
            <person name="Kim S."/>
            <person name="Wafula E.K."/>
            <person name="Tanskanen J."/>
            <person name="Kim Y.M."/>
            <person name="Honaas L."/>
            <person name="Yang Z."/>
            <person name="Spallek T."/>
            <person name="Conn C.E."/>
            <person name="Ichihashi Y."/>
            <person name="Cheong K."/>
            <person name="Cui S."/>
            <person name="Der J.P."/>
            <person name="Gundlach H."/>
            <person name="Jiao Y."/>
            <person name="Hori C."/>
            <person name="Ishida J.K."/>
            <person name="Kasahara H."/>
            <person name="Kiba T."/>
            <person name="Kim M.S."/>
            <person name="Koo N."/>
            <person name="Laohavisit A."/>
            <person name="Lee Y.H."/>
            <person name="Lumba S."/>
            <person name="McCourt P."/>
            <person name="Mortimer J.C."/>
            <person name="Mutuku J.M."/>
            <person name="Nomura T."/>
            <person name="Sasaki-Sekimoto Y."/>
            <person name="Seto Y."/>
            <person name="Wang Y."/>
            <person name="Wakatake T."/>
            <person name="Sakakibara H."/>
            <person name="Demura T."/>
            <person name="Yamaguchi S."/>
            <person name="Yoneyama K."/>
            <person name="Manabe R.I."/>
            <person name="Nelson D.C."/>
            <person name="Schulman A.H."/>
            <person name="Timko M.P."/>
            <person name="dePamphilis C.W."/>
            <person name="Choi D."/>
            <person name="Shirasu K."/>
        </authorList>
    </citation>
    <scope>NUCLEOTIDE SEQUENCE [LARGE SCALE GENOMIC DNA]</scope>
    <source>
        <strain evidence="2">cv. UVA1</strain>
    </source>
</reference>
<gene>
    <name evidence="1" type="ORF">STAS_12584</name>
</gene>
<proteinExistence type="predicted"/>
<comment type="caution">
    <text evidence="1">The sequence shown here is derived from an EMBL/GenBank/DDBJ whole genome shotgun (WGS) entry which is preliminary data.</text>
</comment>
<evidence type="ECO:0000313" key="2">
    <source>
        <dbReference type="Proteomes" id="UP000325081"/>
    </source>
</evidence>
<dbReference type="AlphaFoldDB" id="A0A5A7PTW6"/>
<dbReference type="Proteomes" id="UP000325081">
    <property type="component" value="Unassembled WGS sequence"/>
</dbReference>
<sequence>MKLAMTVGKWSELKLSAGKTGVAGLRRQAGIVGPSLNSRGGSNCGLTVVRSRKNGVAGKKGCRKNKMRVAGLDAVGGRRRVFGKMGWPENCVAGKMRSPVSSLAIAF</sequence>
<accession>A0A5A7PTW6</accession>
<evidence type="ECO:0000313" key="1">
    <source>
        <dbReference type="EMBL" id="GER36259.1"/>
    </source>
</evidence>
<protein>
    <submittedName>
        <fullName evidence="1">Transducin family protein / WD-40 repeat family protein</fullName>
    </submittedName>
</protein>